<dbReference type="PANTHER" id="PTHR45664">
    <property type="entry name" value="PROTEIN ZERKNUELLT 1-RELATED"/>
    <property type="match status" value="1"/>
</dbReference>
<keyword evidence="1 4" id="KW-0238">DNA-binding</keyword>
<evidence type="ECO:0000256" key="2">
    <source>
        <dbReference type="ARBA" id="ARBA00023155"/>
    </source>
</evidence>
<feature type="domain" description="Homeobox" evidence="6">
    <location>
        <begin position="11"/>
        <end position="59"/>
    </location>
</feature>
<name>A0A821FWG6_9BILA</name>
<dbReference type="Pfam" id="PF00046">
    <property type="entry name" value="Homeodomain"/>
    <property type="match status" value="1"/>
</dbReference>
<dbReference type="PROSITE" id="PS50071">
    <property type="entry name" value="HOMEOBOX_2"/>
    <property type="match status" value="1"/>
</dbReference>
<dbReference type="GO" id="GO:0000978">
    <property type="term" value="F:RNA polymerase II cis-regulatory region sequence-specific DNA binding"/>
    <property type="evidence" value="ECO:0007669"/>
    <property type="project" value="TreeGrafter"/>
</dbReference>
<evidence type="ECO:0000313" key="7">
    <source>
        <dbReference type="EMBL" id="CAF4656152.1"/>
    </source>
</evidence>
<evidence type="ECO:0000313" key="8">
    <source>
        <dbReference type="Proteomes" id="UP000663866"/>
    </source>
</evidence>
<dbReference type="PANTHER" id="PTHR45664:SF12">
    <property type="entry name" value="PANCREAS_DUODENUM HOMEOBOX PROTEIN 1"/>
    <property type="match status" value="1"/>
</dbReference>
<dbReference type="GO" id="GO:0009893">
    <property type="term" value="P:positive regulation of metabolic process"/>
    <property type="evidence" value="ECO:0007669"/>
    <property type="project" value="UniProtKB-ARBA"/>
</dbReference>
<evidence type="ECO:0000259" key="6">
    <source>
        <dbReference type="PROSITE" id="PS50071"/>
    </source>
</evidence>
<evidence type="ECO:0000256" key="5">
    <source>
        <dbReference type="RuleBase" id="RU000682"/>
    </source>
</evidence>
<proteinExistence type="predicted"/>
<keyword evidence="8" id="KW-1185">Reference proteome</keyword>
<feature type="DNA-binding region" description="Homeobox" evidence="4">
    <location>
        <begin position="13"/>
        <end position="60"/>
    </location>
</feature>
<dbReference type="Proteomes" id="UP000663866">
    <property type="component" value="Unassembled WGS sequence"/>
</dbReference>
<dbReference type="InterPro" id="IPR009057">
    <property type="entry name" value="Homeodomain-like_sf"/>
</dbReference>
<dbReference type="SMART" id="SM00389">
    <property type="entry name" value="HOX"/>
    <property type="match status" value="1"/>
</dbReference>
<dbReference type="EMBL" id="CAJOBG010088362">
    <property type="protein sequence ID" value="CAF4656152.1"/>
    <property type="molecule type" value="Genomic_DNA"/>
</dbReference>
<comment type="subcellular location">
    <subcellularLocation>
        <location evidence="4 5">Nucleus</location>
    </subcellularLocation>
</comment>
<keyword evidence="3 4" id="KW-0539">Nucleus</keyword>
<keyword evidence="2 4" id="KW-0371">Homeobox</keyword>
<reference evidence="7" key="1">
    <citation type="submission" date="2021-02" db="EMBL/GenBank/DDBJ databases">
        <authorList>
            <person name="Nowell W R."/>
        </authorList>
    </citation>
    <scope>NUCLEOTIDE SEQUENCE</scope>
</reference>
<dbReference type="Gene3D" id="1.10.10.60">
    <property type="entry name" value="Homeodomain-like"/>
    <property type="match status" value="1"/>
</dbReference>
<dbReference type="AlphaFoldDB" id="A0A821FWG6"/>
<dbReference type="SUPFAM" id="SSF46689">
    <property type="entry name" value="Homeodomain-like"/>
    <property type="match status" value="1"/>
</dbReference>
<dbReference type="InterPro" id="IPR001356">
    <property type="entry name" value="HD"/>
</dbReference>
<feature type="non-terminal residue" evidence="7">
    <location>
        <position position="1"/>
    </location>
</feature>
<evidence type="ECO:0000256" key="4">
    <source>
        <dbReference type="PROSITE-ProRule" id="PRU00108"/>
    </source>
</evidence>
<evidence type="ECO:0000256" key="1">
    <source>
        <dbReference type="ARBA" id="ARBA00023125"/>
    </source>
</evidence>
<protein>
    <recommendedName>
        <fullName evidence="6">Homeobox domain-containing protein</fullName>
    </recommendedName>
</protein>
<dbReference type="CDD" id="cd00086">
    <property type="entry name" value="homeodomain"/>
    <property type="match status" value="1"/>
</dbReference>
<sequence>KYFVIDKSNSTPSKRARTAYTSAQLVELEKEFLYNKYLNRPRRIELAGALNLTERQVNIDNI</sequence>
<organism evidence="7 8">
    <name type="scientific">Rotaria magnacalcarata</name>
    <dbReference type="NCBI Taxonomy" id="392030"/>
    <lineage>
        <taxon>Eukaryota</taxon>
        <taxon>Metazoa</taxon>
        <taxon>Spiralia</taxon>
        <taxon>Gnathifera</taxon>
        <taxon>Rotifera</taxon>
        <taxon>Eurotatoria</taxon>
        <taxon>Bdelloidea</taxon>
        <taxon>Philodinida</taxon>
        <taxon>Philodinidae</taxon>
        <taxon>Rotaria</taxon>
    </lineage>
</organism>
<dbReference type="GO" id="GO:0000981">
    <property type="term" value="F:DNA-binding transcription factor activity, RNA polymerase II-specific"/>
    <property type="evidence" value="ECO:0007669"/>
    <property type="project" value="TreeGrafter"/>
</dbReference>
<gene>
    <name evidence="7" type="ORF">OVN521_LOCUS46955</name>
</gene>
<comment type="caution">
    <text evidence="7">The sequence shown here is derived from an EMBL/GenBank/DDBJ whole genome shotgun (WGS) entry which is preliminary data.</text>
</comment>
<dbReference type="GO" id="GO:0005634">
    <property type="term" value="C:nucleus"/>
    <property type="evidence" value="ECO:0007669"/>
    <property type="project" value="UniProtKB-SubCell"/>
</dbReference>
<evidence type="ECO:0000256" key="3">
    <source>
        <dbReference type="ARBA" id="ARBA00023242"/>
    </source>
</evidence>
<accession>A0A821FWG6</accession>